<evidence type="ECO:0000259" key="2">
    <source>
        <dbReference type="Pfam" id="PF02517"/>
    </source>
</evidence>
<gene>
    <name evidence="3" type="ORF">C9J01_21060</name>
</gene>
<feature type="transmembrane region" description="Helical" evidence="1">
    <location>
        <begin position="20"/>
        <end position="43"/>
    </location>
</feature>
<comment type="caution">
    <text evidence="3">The sequence shown here is derived from an EMBL/GenBank/DDBJ whole genome shotgun (WGS) entry which is preliminary data.</text>
</comment>
<proteinExistence type="predicted"/>
<evidence type="ECO:0000313" key="4">
    <source>
        <dbReference type="Proteomes" id="UP000241346"/>
    </source>
</evidence>
<evidence type="ECO:0000313" key="3">
    <source>
        <dbReference type="EMBL" id="PSW09417.1"/>
    </source>
</evidence>
<keyword evidence="1" id="KW-0472">Membrane</keyword>
<dbReference type="Proteomes" id="UP000241346">
    <property type="component" value="Unassembled WGS sequence"/>
</dbReference>
<dbReference type="GO" id="GO:0080120">
    <property type="term" value="P:CAAX-box protein maturation"/>
    <property type="evidence" value="ECO:0007669"/>
    <property type="project" value="UniProtKB-ARBA"/>
</dbReference>
<feature type="transmembrane region" description="Helical" evidence="1">
    <location>
        <begin position="55"/>
        <end position="79"/>
    </location>
</feature>
<feature type="transmembrane region" description="Helical" evidence="1">
    <location>
        <begin position="146"/>
        <end position="165"/>
    </location>
</feature>
<feature type="domain" description="CAAX prenyl protease 2/Lysostaphin resistance protein A-like" evidence="2">
    <location>
        <begin position="53"/>
        <end position="156"/>
    </location>
</feature>
<keyword evidence="1" id="KW-1133">Transmembrane helix</keyword>
<keyword evidence="1" id="KW-0812">Transmembrane</keyword>
<dbReference type="AlphaFoldDB" id="A0A2T3N895"/>
<reference evidence="3 4" key="1">
    <citation type="submission" date="2018-03" db="EMBL/GenBank/DDBJ databases">
        <title>Whole genome sequencing of Histamine producing bacteria.</title>
        <authorList>
            <person name="Butler K."/>
        </authorList>
    </citation>
    <scope>NUCLEOTIDE SEQUENCE [LARGE SCALE GENOMIC DNA]</scope>
    <source>
        <strain evidence="3 4">DSM 19138</strain>
    </source>
</reference>
<feature type="transmembrane region" description="Helical" evidence="1">
    <location>
        <begin position="118"/>
        <end position="141"/>
    </location>
</feature>
<organism evidence="3 4">
    <name type="scientific">Photobacterium rosenbergii</name>
    <dbReference type="NCBI Taxonomy" id="294936"/>
    <lineage>
        <taxon>Bacteria</taxon>
        <taxon>Pseudomonadati</taxon>
        <taxon>Pseudomonadota</taxon>
        <taxon>Gammaproteobacteria</taxon>
        <taxon>Vibrionales</taxon>
        <taxon>Vibrionaceae</taxon>
        <taxon>Photobacterium</taxon>
    </lineage>
</organism>
<name>A0A2T3N895_9GAMM</name>
<evidence type="ECO:0000256" key="1">
    <source>
        <dbReference type="SAM" id="Phobius"/>
    </source>
</evidence>
<sequence>MAMVVKDLYLGLLSFPRHGLKLGIAAALGFSAFAVGFGLSSGLFTFAPVKYPNAYFLILTMVIFPSLLEEGIFRGLLIPRKVFSQSTRQQWLYILGSSVIFVLWHPFNAFLFNTSAQLFFYDLRFLLIVMVLGVTCGYLYIKTHSLWPCVVVHWLTVVCWVFIFGGRNLLGEVA</sequence>
<dbReference type="EMBL" id="PYMB01000015">
    <property type="protein sequence ID" value="PSW09417.1"/>
    <property type="molecule type" value="Genomic_DNA"/>
</dbReference>
<dbReference type="InterPro" id="IPR003675">
    <property type="entry name" value="Rce1/LyrA-like_dom"/>
</dbReference>
<feature type="transmembrane region" description="Helical" evidence="1">
    <location>
        <begin position="91"/>
        <end position="112"/>
    </location>
</feature>
<protein>
    <recommendedName>
        <fullName evidence="2">CAAX prenyl protease 2/Lysostaphin resistance protein A-like domain-containing protein</fullName>
    </recommendedName>
</protein>
<dbReference type="GO" id="GO:0004175">
    <property type="term" value="F:endopeptidase activity"/>
    <property type="evidence" value="ECO:0007669"/>
    <property type="project" value="UniProtKB-ARBA"/>
</dbReference>
<dbReference type="Pfam" id="PF02517">
    <property type="entry name" value="Rce1-like"/>
    <property type="match status" value="1"/>
</dbReference>
<accession>A0A2T3N895</accession>